<dbReference type="KEGG" id="mgad:MGAD_13510"/>
<organism evidence="2 3">
    <name type="scientific">Mycolicibacterium gadium</name>
    <name type="common">Mycobacterium gadium</name>
    <dbReference type="NCBI Taxonomy" id="1794"/>
    <lineage>
        <taxon>Bacteria</taxon>
        <taxon>Bacillati</taxon>
        <taxon>Actinomycetota</taxon>
        <taxon>Actinomycetes</taxon>
        <taxon>Mycobacteriales</taxon>
        <taxon>Mycobacteriaceae</taxon>
        <taxon>Mycolicibacterium</taxon>
    </lineage>
</organism>
<protein>
    <submittedName>
        <fullName evidence="2">Uncharacterized protein</fullName>
    </submittedName>
</protein>
<feature type="transmembrane region" description="Helical" evidence="1">
    <location>
        <begin position="70"/>
        <end position="90"/>
    </location>
</feature>
<dbReference type="Proteomes" id="UP000466187">
    <property type="component" value="Chromosome"/>
</dbReference>
<feature type="transmembrane region" description="Helical" evidence="1">
    <location>
        <begin position="37"/>
        <end position="64"/>
    </location>
</feature>
<proteinExistence type="predicted"/>
<evidence type="ECO:0000256" key="1">
    <source>
        <dbReference type="SAM" id="Phobius"/>
    </source>
</evidence>
<keyword evidence="1" id="KW-0812">Transmembrane</keyword>
<accession>A0A7I7WHC7</accession>
<dbReference type="AlphaFoldDB" id="A0A7I7WHC7"/>
<evidence type="ECO:0000313" key="3">
    <source>
        <dbReference type="Proteomes" id="UP000466187"/>
    </source>
</evidence>
<reference evidence="2 3" key="1">
    <citation type="journal article" date="2019" name="Emerg. Microbes Infect.">
        <title>Comprehensive subspecies identification of 175 nontuberculous mycobacteria species based on 7547 genomic profiles.</title>
        <authorList>
            <person name="Matsumoto Y."/>
            <person name="Kinjo T."/>
            <person name="Motooka D."/>
            <person name="Nabeya D."/>
            <person name="Jung N."/>
            <person name="Uechi K."/>
            <person name="Horii T."/>
            <person name="Iida T."/>
            <person name="Fujita J."/>
            <person name="Nakamura S."/>
        </authorList>
    </citation>
    <scope>NUCLEOTIDE SEQUENCE [LARGE SCALE GENOMIC DNA]</scope>
    <source>
        <strain evidence="2 3">JCM 12688</strain>
    </source>
</reference>
<sequence>MLCRMNAPAETKVLIDTGGLVVTDDGRRVNIFDRCTGALAILAFVLGILTLVVGGFGLVALITAVPSTSLGAIFVAVGVALAAVLYRVVLKIRRRRSQPLHSCRSVAVIDRKLGLFSYGGGAIVPLDQVQFARRMQIGSSSPKLVALTPGGVKVLKRGNPFDGGLGNVDEVLSTVVRGG</sequence>
<keyword evidence="1" id="KW-1133">Transmembrane helix</keyword>
<name>A0A7I7WHC7_MYCGU</name>
<keyword evidence="1" id="KW-0472">Membrane</keyword>
<dbReference type="EMBL" id="AP022608">
    <property type="protein sequence ID" value="BBZ17016.1"/>
    <property type="molecule type" value="Genomic_DNA"/>
</dbReference>
<gene>
    <name evidence="2" type="ORF">MGAD_13510</name>
</gene>
<evidence type="ECO:0000313" key="2">
    <source>
        <dbReference type="EMBL" id="BBZ17016.1"/>
    </source>
</evidence>